<dbReference type="SMART" id="SM00230">
    <property type="entry name" value="CysPc"/>
    <property type="match status" value="1"/>
</dbReference>
<keyword evidence="2 7" id="KW-0645">Protease</keyword>
<reference evidence="7 8" key="1">
    <citation type="submission" date="2017-06" db="EMBL/GenBank/DDBJ databases">
        <title>Global population genomics of the pathogenic fungus Cryptococcus neoformans var. grubii.</title>
        <authorList>
            <person name="Cuomo C."/>
            <person name="Litvintseva A."/>
            <person name="Chen Y."/>
            <person name="Young S."/>
            <person name="Zeng Q."/>
            <person name="Chapman S."/>
            <person name="Gujja S."/>
            <person name="Saif S."/>
            <person name="Birren B."/>
        </authorList>
    </citation>
    <scope>NUCLEOTIDE SEQUENCE [LARGE SCALE GENOMIC DNA]</scope>
    <source>
        <strain evidence="7 8">Tu259-1</strain>
    </source>
</reference>
<gene>
    <name evidence="7" type="ORF">C361_02717</name>
</gene>
<dbReference type="PANTHER" id="PTHR46143:SF1">
    <property type="entry name" value="CALPAIN-7"/>
    <property type="match status" value="1"/>
</dbReference>
<evidence type="ECO:0000256" key="3">
    <source>
        <dbReference type="ARBA" id="ARBA00022801"/>
    </source>
</evidence>
<keyword evidence="4" id="KW-0788">Thiol protease</keyword>
<dbReference type="InterPro" id="IPR051297">
    <property type="entry name" value="PalB/RIM13"/>
</dbReference>
<dbReference type="EMBL" id="AMKT01000034">
    <property type="protein sequence ID" value="OXG24168.1"/>
    <property type="molecule type" value="Genomic_DNA"/>
</dbReference>
<protein>
    <submittedName>
        <fullName evidence="7">Calpain-like protease palB/RIM13</fullName>
    </submittedName>
</protein>
<evidence type="ECO:0000256" key="1">
    <source>
        <dbReference type="ARBA" id="ARBA00010193"/>
    </source>
</evidence>
<sequence length="813" mass="89907">MPFNSYQEGLKVASDLGKKAIQTEASLSSLSPVASPIPILKKAFPIYISAAEAYGHLLSSKLVPPSDIETVKRKWRLVLERAEKVKSRIEQLGGHVAKVEIGDRGEEKAVLRRASLVNGVAVELWQPPGDRFDAGESYREAVQPELAAAQLDMDPEWKDIQADCWLHQAPNEGDWVMRQGPVSDCSVVAAMGVGVKHGEQFGTAFGWENLYPQDAHGRPRRSENGKHILKLLLNGAWRSVVLDSLLPFSKRDKIPLFTTCHPTPHILPTSVGSPWAPLALKGYFKVHGGYSLRGSNPSSDIYEFMGWIPERIGLKEGFQREKEWKRTKEAWHKGNVMVSLGTGSKVSEGLVKLHAYGVIRLREEGHERILDIFDPGATSFTMSWDQVCAEFEALHLNWKPSVMPNTATRHWSWPKPPDLRSDADPGMMDIRYRLHVDAPPSSSLSEVWILLSQHITSRDRPLDDIALHVFEDLGPNHSRNLGAIYSEGLERINPYTNSNHLLVRYQLRRPTTDLTLIPSRDRGMDQTGFTLNVFAPASISLSLDRISRTLPFTQRILGNLTDRSAGGHPGWPTHMTNPQYKVIVRPGEGKNEISGRIVLHGEKDVPWNAKLIWGKGQLVYELSEDLIVADTGSYSYGIAYCDIPDLRPDTYTLIVSAFEPGQTGLFSLSLEATAPVSIIPIAAEGAGMYNRVMNGSWTERTAGGRPSGGTYESNPRVEVVLSRPAVVQSRLYLPTRSPVPINLTIFERAQGGALGKQLVTTGPYSDSICGVSTGKMKLDSGVYLLVPSSYERSKGAWVLKIWSNVALSAEIIG</sequence>
<proteinExistence type="inferred from homology"/>
<dbReference type="Proteomes" id="UP000199727">
    <property type="component" value="Unassembled WGS sequence"/>
</dbReference>
<feature type="domain" description="Calpain catalytic" evidence="6">
    <location>
        <begin position="177"/>
        <end position="412"/>
    </location>
</feature>
<comment type="caution">
    <text evidence="7">The sequence shown here is derived from an EMBL/GenBank/DDBJ whole genome shotgun (WGS) entry which is preliminary data.</text>
</comment>
<dbReference type="SUPFAM" id="SSF54001">
    <property type="entry name" value="Cysteine proteinases"/>
    <property type="match status" value="1"/>
</dbReference>
<dbReference type="InterPro" id="IPR036213">
    <property type="entry name" value="Calpain_III_sf"/>
</dbReference>
<evidence type="ECO:0000256" key="2">
    <source>
        <dbReference type="ARBA" id="ARBA00022670"/>
    </source>
</evidence>
<dbReference type="Gene3D" id="2.60.120.380">
    <property type="match status" value="2"/>
</dbReference>
<evidence type="ECO:0000313" key="8">
    <source>
        <dbReference type="Proteomes" id="UP000199727"/>
    </source>
</evidence>
<dbReference type="SUPFAM" id="SSF49758">
    <property type="entry name" value="Calpain large subunit, middle domain (domain III)"/>
    <property type="match status" value="3"/>
</dbReference>
<dbReference type="Pfam" id="PF00648">
    <property type="entry name" value="Peptidase_C2"/>
    <property type="match status" value="1"/>
</dbReference>
<comment type="similarity">
    <text evidence="1">Belongs to the peptidase C2 family. PalB/RIM13 subfamily.</text>
</comment>
<dbReference type="PROSITE" id="PS50203">
    <property type="entry name" value="CALPAIN_CAT"/>
    <property type="match status" value="1"/>
</dbReference>
<keyword evidence="3" id="KW-0378">Hydrolase</keyword>
<dbReference type="InterPro" id="IPR001300">
    <property type="entry name" value="Peptidase_C2_calpain_cat"/>
</dbReference>
<evidence type="ECO:0000313" key="7">
    <source>
        <dbReference type="EMBL" id="OXG24168.1"/>
    </source>
</evidence>
<evidence type="ECO:0000259" key="6">
    <source>
        <dbReference type="PROSITE" id="PS50203"/>
    </source>
</evidence>
<evidence type="ECO:0000256" key="4">
    <source>
        <dbReference type="ARBA" id="ARBA00022807"/>
    </source>
</evidence>
<name>A0A854QF00_CRYNE</name>
<dbReference type="OrthoDB" id="167576at2759"/>
<organism evidence="7 8">
    <name type="scientific">Cryptococcus neoformans Tu259-1</name>
    <dbReference type="NCBI Taxonomy" id="1230072"/>
    <lineage>
        <taxon>Eukaryota</taxon>
        <taxon>Fungi</taxon>
        <taxon>Dikarya</taxon>
        <taxon>Basidiomycota</taxon>
        <taxon>Agaricomycotina</taxon>
        <taxon>Tremellomycetes</taxon>
        <taxon>Tremellales</taxon>
        <taxon>Cryptococcaceae</taxon>
        <taxon>Cryptococcus</taxon>
        <taxon>Cryptococcus neoformans species complex</taxon>
    </lineage>
</organism>
<dbReference type="InterPro" id="IPR038765">
    <property type="entry name" value="Papain-like_cys_pep_sf"/>
</dbReference>
<accession>A0A854QF00</accession>
<comment type="caution">
    <text evidence="5">Lacks conserved residue(s) required for the propagation of feature annotation.</text>
</comment>
<dbReference type="AlphaFoldDB" id="A0A854QF00"/>
<dbReference type="PANTHER" id="PTHR46143">
    <property type="entry name" value="CALPAIN-7"/>
    <property type="match status" value="1"/>
</dbReference>
<dbReference type="GO" id="GO:0006508">
    <property type="term" value="P:proteolysis"/>
    <property type="evidence" value="ECO:0007669"/>
    <property type="project" value="UniProtKB-KW"/>
</dbReference>
<evidence type="ECO:0000256" key="5">
    <source>
        <dbReference type="PROSITE-ProRule" id="PRU00239"/>
    </source>
</evidence>
<dbReference type="GO" id="GO:0004198">
    <property type="term" value="F:calcium-dependent cysteine-type endopeptidase activity"/>
    <property type="evidence" value="ECO:0007669"/>
    <property type="project" value="InterPro"/>
</dbReference>